<evidence type="ECO:0000313" key="8">
    <source>
        <dbReference type="Proteomes" id="UP000257323"/>
    </source>
</evidence>
<dbReference type="PIRSF" id="PIRSF001220">
    <property type="entry name" value="L-ASNase_gatD"/>
    <property type="match status" value="1"/>
</dbReference>
<gene>
    <name evidence="7" type="ORF">OP8BY_2182</name>
</gene>
<feature type="binding site" evidence="3">
    <location>
        <position position="62"/>
    </location>
    <ligand>
        <name>substrate</name>
    </ligand>
</feature>
<protein>
    <submittedName>
        <fullName evidence="7">L-asparaginase I, cytoplasmic</fullName>
    </submittedName>
</protein>
<dbReference type="FunFam" id="3.40.50.1170:FF:000001">
    <property type="entry name" value="L-asparaginase 2"/>
    <property type="match status" value="1"/>
</dbReference>
<comment type="similarity">
    <text evidence="1">Belongs to the asparaginase 1 family.</text>
</comment>
<dbReference type="SFLD" id="SFLDS00057">
    <property type="entry name" value="Glutaminase/Asparaginase"/>
    <property type="match status" value="1"/>
</dbReference>
<proteinExistence type="inferred from homology"/>
<dbReference type="InterPro" id="IPR036152">
    <property type="entry name" value="Asp/glu_Ase-like_sf"/>
</dbReference>
<feature type="active site" evidence="4">
    <location>
        <position position="93"/>
    </location>
</feature>
<dbReference type="AlphaFoldDB" id="A0A3E2BM59"/>
<evidence type="ECO:0000256" key="3">
    <source>
        <dbReference type="PIRSR" id="PIRSR001220-2"/>
    </source>
</evidence>
<comment type="caution">
    <text evidence="7">The sequence shown here is derived from an EMBL/GenBank/DDBJ whole genome shotgun (WGS) entry which is preliminary data.</text>
</comment>
<dbReference type="InterPro" id="IPR037152">
    <property type="entry name" value="L-asparaginase_N_sf"/>
</dbReference>
<dbReference type="SUPFAM" id="SSF53774">
    <property type="entry name" value="Glutaminase/Asparaginase"/>
    <property type="match status" value="1"/>
</dbReference>
<dbReference type="PRINTS" id="PR00139">
    <property type="entry name" value="ASNGLNASE"/>
</dbReference>
<organism evidence="7 8">
    <name type="scientific">Candidatus Saccharicenans subterraneus</name>
    <dbReference type="NCBI Taxonomy" id="2508984"/>
    <lineage>
        <taxon>Bacteria</taxon>
        <taxon>Candidatus Aminicenantota</taxon>
        <taxon>Candidatus Aminicenantia</taxon>
        <taxon>Candidatus Aminicenantales</taxon>
        <taxon>Candidatus Saccharicenantaceae</taxon>
        <taxon>Candidatus Saccharicenans</taxon>
    </lineage>
</organism>
<feature type="domain" description="L-asparaginase N-terminal" evidence="5">
    <location>
        <begin position="6"/>
        <end position="191"/>
    </location>
</feature>
<dbReference type="InterPro" id="IPR040919">
    <property type="entry name" value="Asparaginase_C"/>
</dbReference>
<dbReference type="PIRSF" id="PIRSF500176">
    <property type="entry name" value="L_ASNase"/>
    <property type="match status" value="1"/>
</dbReference>
<sequence length="330" mass="36837">MARKQKVLVLFCGGTIVMEERPDGSLAVPDSKDSAIKILRDVEPRLSTIAEYDIEFIANIDSTNITPADWDRILHCLKKHYKNYDGFVITHGTDTMAYTAAALSIAIKGLGKPVVLTGSQIPGGRIESDAKRNLINAFKLATMDLAGVFIVFDERIILGSRATKASESRLDAFQTVNGEDAGEINIEIKIKSWVRKRNTRPHQIQVRPGFEPDIFVYTLTPGCDPGNLEFLLSNKKIKGMIIRAYGTGNIPYGFERFFKKARAKKLPVVVASQCLHGKTLMHLYDVGRKVLELGAIEGREQSLENLAVKLMWGLRHGPHRIEEIIKENSY</sequence>
<feature type="binding site" evidence="3">
    <location>
        <begin position="93"/>
        <end position="94"/>
    </location>
    <ligand>
        <name>substrate</name>
    </ligand>
</feature>
<dbReference type="InterPro" id="IPR041725">
    <property type="entry name" value="L-asparaginase_I"/>
</dbReference>
<dbReference type="Pfam" id="PF17763">
    <property type="entry name" value="Asparaginase_C"/>
    <property type="match status" value="1"/>
</dbReference>
<dbReference type="PANTHER" id="PTHR11707:SF28">
    <property type="entry name" value="60 KDA LYSOPHOSPHOLIPASE"/>
    <property type="match status" value="1"/>
</dbReference>
<dbReference type="Pfam" id="PF00710">
    <property type="entry name" value="Asparaginase"/>
    <property type="match status" value="1"/>
</dbReference>
<dbReference type="Proteomes" id="UP000257323">
    <property type="component" value="Unassembled WGS sequence"/>
</dbReference>
<feature type="active site" description="O-isoaspartyl threonine intermediate" evidence="2">
    <location>
        <position position="15"/>
    </location>
</feature>
<name>A0A3E2BM59_9BACT</name>
<feature type="domain" description="Asparaginase/glutaminase C-terminal" evidence="6">
    <location>
        <begin position="214"/>
        <end position="320"/>
    </location>
</feature>
<evidence type="ECO:0000256" key="4">
    <source>
        <dbReference type="PROSITE-ProRule" id="PRU10100"/>
    </source>
</evidence>
<dbReference type="EMBL" id="QUAH01000006">
    <property type="protein sequence ID" value="RFT15784.1"/>
    <property type="molecule type" value="Genomic_DNA"/>
</dbReference>
<evidence type="ECO:0000256" key="1">
    <source>
        <dbReference type="ARBA" id="ARBA00010518"/>
    </source>
</evidence>
<dbReference type="PROSITE" id="PS00917">
    <property type="entry name" value="ASN_GLN_ASE_2"/>
    <property type="match status" value="1"/>
</dbReference>
<dbReference type="InterPro" id="IPR027473">
    <property type="entry name" value="L-asparaginase_C"/>
</dbReference>
<evidence type="ECO:0000313" key="7">
    <source>
        <dbReference type="EMBL" id="RFT15784.1"/>
    </source>
</evidence>
<evidence type="ECO:0000259" key="5">
    <source>
        <dbReference type="Pfam" id="PF00710"/>
    </source>
</evidence>
<dbReference type="GO" id="GO:0004067">
    <property type="term" value="F:asparaginase activity"/>
    <property type="evidence" value="ECO:0007669"/>
    <property type="project" value="UniProtKB-UniRule"/>
</dbReference>
<accession>A0A3E2BM59</accession>
<dbReference type="InterPro" id="IPR027475">
    <property type="entry name" value="Asparaginase/glutaminase_AS2"/>
</dbReference>
<evidence type="ECO:0000259" key="6">
    <source>
        <dbReference type="Pfam" id="PF17763"/>
    </source>
</evidence>
<dbReference type="Gene3D" id="3.40.50.40">
    <property type="match status" value="1"/>
</dbReference>
<reference evidence="7 8" key="1">
    <citation type="submission" date="2018-08" db="EMBL/GenBank/DDBJ databases">
        <title>Genome analysis of the thermophilic bacterium of the candidate phylum Aminicenantes from deep subsurface aquifer revealed its physiology and ecological role.</title>
        <authorList>
            <person name="Kadnikov V.V."/>
            <person name="Mardanov A.V."/>
            <person name="Beletsky A.V."/>
            <person name="Karnachuk O.V."/>
            <person name="Ravin N.V."/>
        </authorList>
    </citation>
    <scope>NUCLEOTIDE SEQUENCE [LARGE SCALE GENOMIC DNA]</scope>
    <source>
        <strain evidence="7">BY38</strain>
    </source>
</reference>
<dbReference type="Gene3D" id="3.40.50.1170">
    <property type="entry name" value="L-asparaginase, N-terminal domain"/>
    <property type="match status" value="1"/>
</dbReference>
<dbReference type="InterPro" id="IPR027474">
    <property type="entry name" value="L-asparaginase_N"/>
</dbReference>
<evidence type="ECO:0000256" key="2">
    <source>
        <dbReference type="PIRSR" id="PIRSR001220-1"/>
    </source>
</evidence>
<dbReference type="CDD" id="cd08963">
    <property type="entry name" value="L-asparaginase_I"/>
    <property type="match status" value="1"/>
</dbReference>
<dbReference type="PROSITE" id="PS51732">
    <property type="entry name" value="ASN_GLN_ASE_3"/>
    <property type="match status" value="1"/>
</dbReference>
<dbReference type="SMART" id="SM00870">
    <property type="entry name" value="Asparaginase"/>
    <property type="match status" value="1"/>
</dbReference>
<dbReference type="PANTHER" id="PTHR11707">
    <property type="entry name" value="L-ASPARAGINASE"/>
    <property type="match status" value="1"/>
</dbReference>
<dbReference type="InterPro" id="IPR006034">
    <property type="entry name" value="Asparaginase/glutaminase-like"/>
</dbReference>